<feature type="region of interest" description="Disordered" evidence="1">
    <location>
        <begin position="178"/>
        <end position="273"/>
    </location>
</feature>
<dbReference type="EMBL" id="AMCV02000005">
    <property type="protein sequence ID" value="TDZ23819.1"/>
    <property type="molecule type" value="Genomic_DNA"/>
</dbReference>
<evidence type="ECO:0000313" key="4">
    <source>
        <dbReference type="Proteomes" id="UP000014480"/>
    </source>
</evidence>
<feature type="transmembrane region" description="Helical" evidence="2">
    <location>
        <begin position="23"/>
        <end position="45"/>
    </location>
</feature>
<evidence type="ECO:0000256" key="1">
    <source>
        <dbReference type="SAM" id="MobiDB-lite"/>
    </source>
</evidence>
<gene>
    <name evidence="3" type="ORF">Cob_v003477</name>
</gene>
<sequence length="273" mass="30500">MRSVAFLEEVYELDAKVVTLRVVAFYTFYLAVQFGLGIGFILGFIDTNVWPVGWSLLILSVFGTLLFILSIYLFATFTLHRRELKRGNLGGYPAAFLEGSTDWRRHMLATTDLTPSARAGVWLQWTVFQIARLGTTMYGKVIPSSYKKFHAEGEAERASLEVRQAMVAFRAGGTYDFPKTSSEMPLPASRQPRGQRCGHGRDEAEFAHGYGRNSDHVHQLYEGKPDGPSGLTPSSVKPPASVEQRVSREIHDLERLEEAGKSFRASFQSPRSG</sequence>
<name>A0A484FZC7_COLOR</name>
<dbReference type="AlphaFoldDB" id="A0A484FZC7"/>
<dbReference type="Proteomes" id="UP000014480">
    <property type="component" value="Unassembled WGS sequence"/>
</dbReference>
<comment type="caution">
    <text evidence="3">The sequence shown here is derived from an EMBL/GenBank/DDBJ whole genome shotgun (WGS) entry which is preliminary data.</text>
</comment>
<organism evidence="3 4">
    <name type="scientific">Colletotrichum orbiculare (strain 104-T / ATCC 96160 / CBS 514.97 / LARS 414 / MAFF 240422)</name>
    <name type="common">Cucumber anthracnose fungus</name>
    <name type="synonym">Colletotrichum lagenarium</name>
    <dbReference type="NCBI Taxonomy" id="1213857"/>
    <lineage>
        <taxon>Eukaryota</taxon>
        <taxon>Fungi</taxon>
        <taxon>Dikarya</taxon>
        <taxon>Ascomycota</taxon>
        <taxon>Pezizomycotina</taxon>
        <taxon>Sordariomycetes</taxon>
        <taxon>Hypocreomycetidae</taxon>
        <taxon>Glomerellales</taxon>
        <taxon>Glomerellaceae</taxon>
        <taxon>Colletotrichum</taxon>
        <taxon>Colletotrichum orbiculare species complex</taxon>
    </lineage>
</organism>
<feature type="compositionally biased region" description="Basic and acidic residues" evidence="1">
    <location>
        <begin position="213"/>
        <end position="225"/>
    </location>
</feature>
<accession>A0A484FZC7</accession>
<keyword evidence="4" id="KW-1185">Reference proteome</keyword>
<reference evidence="4" key="1">
    <citation type="journal article" date="2013" name="New Phytol.">
        <title>Comparative genomic and transcriptomic analyses reveal the hemibiotrophic stage shift of Colletotrichum fungi.</title>
        <authorList>
            <person name="Gan P."/>
            <person name="Ikeda K."/>
            <person name="Irieda H."/>
            <person name="Narusaka M."/>
            <person name="O'Connell R.J."/>
            <person name="Narusaka Y."/>
            <person name="Takano Y."/>
            <person name="Kubo Y."/>
            <person name="Shirasu K."/>
        </authorList>
    </citation>
    <scope>NUCLEOTIDE SEQUENCE [LARGE SCALE GENOMIC DNA]</scope>
    <source>
        <strain evidence="4">104-T / ATCC 96160 / CBS 514.97 / LARS 414 / MAFF 240422</strain>
    </source>
</reference>
<evidence type="ECO:0000313" key="3">
    <source>
        <dbReference type="EMBL" id="TDZ23819.1"/>
    </source>
</evidence>
<evidence type="ECO:0000256" key="2">
    <source>
        <dbReference type="SAM" id="Phobius"/>
    </source>
</evidence>
<keyword evidence="2" id="KW-0472">Membrane</keyword>
<protein>
    <submittedName>
        <fullName evidence="3">Uncharacterized protein</fullName>
    </submittedName>
</protein>
<feature type="transmembrane region" description="Helical" evidence="2">
    <location>
        <begin position="57"/>
        <end position="79"/>
    </location>
</feature>
<reference evidence="4" key="2">
    <citation type="journal article" date="2019" name="Mol. Plant Microbe Interact.">
        <title>Genome sequence resources for four phytopathogenic fungi from the Colletotrichum orbiculare species complex.</title>
        <authorList>
            <person name="Gan P."/>
            <person name="Tsushima A."/>
            <person name="Narusaka M."/>
            <person name="Narusaka Y."/>
            <person name="Takano Y."/>
            <person name="Kubo Y."/>
            <person name="Shirasu K."/>
        </authorList>
    </citation>
    <scope>GENOME REANNOTATION</scope>
    <source>
        <strain evidence="4">104-T / ATCC 96160 / CBS 514.97 / LARS 414 / MAFF 240422</strain>
    </source>
</reference>
<proteinExistence type="predicted"/>
<feature type="compositionally biased region" description="Basic and acidic residues" evidence="1">
    <location>
        <begin position="245"/>
        <end position="261"/>
    </location>
</feature>
<keyword evidence="2" id="KW-0812">Transmembrane</keyword>
<keyword evidence="2" id="KW-1133">Transmembrane helix</keyword>